<proteinExistence type="predicted"/>
<gene>
    <name evidence="1" type="ORF">HRG_02784</name>
</gene>
<name>A0A9P8MZ91_9HYPO</name>
<dbReference type="Proteomes" id="UP000824596">
    <property type="component" value="Unassembled WGS sequence"/>
</dbReference>
<dbReference type="AlphaFoldDB" id="A0A9P8MZ91"/>
<reference evidence="1" key="1">
    <citation type="submission" date="2021-09" db="EMBL/GenBank/DDBJ databases">
        <title>A high-quality genome of the endoparasitic fungus Hirsutella rhossiliensis with a comparison of Hirsutella genomes reveals transposable elements contributing to genome size variation.</title>
        <authorList>
            <person name="Lin R."/>
            <person name="Jiao Y."/>
            <person name="Sun X."/>
            <person name="Ling J."/>
            <person name="Xie B."/>
            <person name="Cheng X."/>
        </authorList>
    </citation>
    <scope>NUCLEOTIDE SEQUENCE</scope>
    <source>
        <strain evidence="1">HR02</strain>
    </source>
</reference>
<protein>
    <recommendedName>
        <fullName evidence="3">FAD-binding domain-containing protein</fullName>
    </recommendedName>
</protein>
<dbReference type="SUPFAM" id="SSF51905">
    <property type="entry name" value="FAD/NAD(P)-binding domain"/>
    <property type="match status" value="1"/>
</dbReference>
<keyword evidence="2" id="KW-1185">Reference proteome</keyword>
<evidence type="ECO:0000313" key="2">
    <source>
        <dbReference type="Proteomes" id="UP000824596"/>
    </source>
</evidence>
<dbReference type="EMBL" id="JAIZPD010000003">
    <property type="protein sequence ID" value="KAH0964768.1"/>
    <property type="molecule type" value="Genomic_DNA"/>
</dbReference>
<dbReference type="GeneID" id="68351913"/>
<evidence type="ECO:0008006" key="3">
    <source>
        <dbReference type="Google" id="ProtNLM"/>
    </source>
</evidence>
<dbReference type="OrthoDB" id="16820at2759"/>
<evidence type="ECO:0000313" key="1">
    <source>
        <dbReference type="EMBL" id="KAH0964768.1"/>
    </source>
</evidence>
<accession>A0A9P8MZ91</accession>
<dbReference type="InterPro" id="IPR036188">
    <property type="entry name" value="FAD/NAD-bd_sf"/>
</dbReference>
<dbReference type="RefSeq" id="XP_044722281.1">
    <property type="nucleotide sequence ID" value="XM_044861255.1"/>
</dbReference>
<organism evidence="1 2">
    <name type="scientific">Hirsutella rhossiliensis</name>
    <dbReference type="NCBI Taxonomy" id="111463"/>
    <lineage>
        <taxon>Eukaryota</taxon>
        <taxon>Fungi</taxon>
        <taxon>Dikarya</taxon>
        <taxon>Ascomycota</taxon>
        <taxon>Pezizomycotina</taxon>
        <taxon>Sordariomycetes</taxon>
        <taxon>Hypocreomycetidae</taxon>
        <taxon>Hypocreales</taxon>
        <taxon>Ophiocordycipitaceae</taxon>
        <taxon>Hirsutella</taxon>
    </lineage>
</organism>
<dbReference type="Gene3D" id="3.50.50.60">
    <property type="entry name" value="FAD/NAD(P)-binding domain"/>
    <property type="match status" value="1"/>
</dbReference>
<comment type="caution">
    <text evidence="1">The sequence shown here is derived from an EMBL/GenBank/DDBJ whole genome shotgun (WGS) entry which is preliminary data.</text>
</comment>
<sequence length="133" mass="14338">MYAPEATAEALRRLGRGSLRQRTWPPEEMQCGHPVLLGDAARLMLPAKGYGTGFAVEGATVLSGALLDRIAAPSSAGGVRAALEVYARLRYPRSAGIATLAKWTATMSVGSTWYWRALRHGTARWQPGRGKEV</sequence>